<evidence type="ECO:0000256" key="1">
    <source>
        <dbReference type="ARBA" id="ARBA00010688"/>
    </source>
</evidence>
<dbReference type="PANTHER" id="PTHR43085:SF57">
    <property type="entry name" value="CARBOHYDRATE KINASE PFKB DOMAIN-CONTAINING PROTEIN"/>
    <property type="match status" value="1"/>
</dbReference>
<dbReference type="Gene3D" id="3.40.1190.20">
    <property type="match status" value="1"/>
</dbReference>
<dbReference type="CDD" id="cd01166">
    <property type="entry name" value="KdgK"/>
    <property type="match status" value="1"/>
</dbReference>
<evidence type="ECO:0000256" key="3">
    <source>
        <dbReference type="ARBA" id="ARBA00022777"/>
    </source>
</evidence>
<keyword evidence="6" id="KW-1185">Reference proteome</keyword>
<evidence type="ECO:0000313" key="5">
    <source>
        <dbReference type="EMBL" id="MFD1512052.1"/>
    </source>
</evidence>
<keyword evidence="3 5" id="KW-0418">Kinase</keyword>
<proteinExistence type="inferred from homology"/>
<evidence type="ECO:0000259" key="4">
    <source>
        <dbReference type="Pfam" id="PF00294"/>
    </source>
</evidence>
<comment type="similarity">
    <text evidence="1">Belongs to the carbohydrate kinase PfkB family.</text>
</comment>
<name>A0ABD6AR28_9EURY</name>
<dbReference type="EMBL" id="JBHUDC010000002">
    <property type="protein sequence ID" value="MFD1512052.1"/>
    <property type="molecule type" value="Genomic_DNA"/>
</dbReference>
<dbReference type="AlphaFoldDB" id="A0ABD6AR28"/>
<sequence length="315" mass="33546">MVDIATFGETMLRLSPQHGNRLETAPQLSVRTTGSESNVAVAASRLGLDAAWLSAVPDSPLGRRVVDDLRTHGVRTAVSWTADGHQPTQFVEEGNAPRARTVLTNREGAPMATVRPDDLDLTLVEDAALFYTSGVTAALSETTRETTATVLATAAEAETRTVLGVTHRPELRSVEEARADYEALVEHVDVLVVTARDAQVLFDYDGDATEVAHGVRSQFDVETVLLLRGDQGALVSHRKQIYEQPAFETAHSRPGGSDDAFVGGFLTRWLADEDVGAALTYGAATAALTRSLPGDLGIVTPAEVEAVVSDSDDGQ</sequence>
<gene>
    <name evidence="5" type="ORF">ACFSBT_01995</name>
</gene>
<feature type="domain" description="Carbohydrate kinase PfkB" evidence="4">
    <location>
        <begin position="3"/>
        <end position="294"/>
    </location>
</feature>
<dbReference type="GO" id="GO:0016301">
    <property type="term" value="F:kinase activity"/>
    <property type="evidence" value="ECO:0007669"/>
    <property type="project" value="UniProtKB-KW"/>
</dbReference>
<reference evidence="5 6" key="1">
    <citation type="journal article" date="2019" name="Int. J. Syst. Evol. Microbiol.">
        <title>The Global Catalogue of Microorganisms (GCM) 10K type strain sequencing project: providing services to taxonomists for standard genome sequencing and annotation.</title>
        <authorList>
            <consortium name="The Broad Institute Genomics Platform"/>
            <consortium name="The Broad Institute Genome Sequencing Center for Infectious Disease"/>
            <person name="Wu L."/>
            <person name="Ma J."/>
        </authorList>
    </citation>
    <scope>NUCLEOTIDE SEQUENCE [LARGE SCALE GENOMIC DNA]</scope>
    <source>
        <strain evidence="5 6">CGMCC 1.12563</strain>
    </source>
</reference>
<dbReference type="RefSeq" id="WP_250872040.1">
    <property type="nucleotide sequence ID" value="NZ_JALXFV010000002.1"/>
</dbReference>
<organism evidence="5 6">
    <name type="scientific">Halomarina rubra</name>
    <dbReference type="NCBI Taxonomy" id="2071873"/>
    <lineage>
        <taxon>Archaea</taxon>
        <taxon>Methanobacteriati</taxon>
        <taxon>Methanobacteriota</taxon>
        <taxon>Stenosarchaea group</taxon>
        <taxon>Halobacteria</taxon>
        <taxon>Halobacteriales</taxon>
        <taxon>Natronomonadaceae</taxon>
        <taxon>Halomarina</taxon>
    </lineage>
</organism>
<dbReference type="InterPro" id="IPR050306">
    <property type="entry name" value="PfkB_Carbo_kinase"/>
</dbReference>
<dbReference type="InterPro" id="IPR029056">
    <property type="entry name" value="Ribokinase-like"/>
</dbReference>
<dbReference type="PANTHER" id="PTHR43085">
    <property type="entry name" value="HEXOKINASE FAMILY MEMBER"/>
    <property type="match status" value="1"/>
</dbReference>
<dbReference type="Proteomes" id="UP001597187">
    <property type="component" value="Unassembled WGS sequence"/>
</dbReference>
<dbReference type="SUPFAM" id="SSF53613">
    <property type="entry name" value="Ribokinase-like"/>
    <property type="match status" value="1"/>
</dbReference>
<dbReference type="InterPro" id="IPR011611">
    <property type="entry name" value="PfkB_dom"/>
</dbReference>
<dbReference type="Pfam" id="PF00294">
    <property type="entry name" value="PfkB"/>
    <property type="match status" value="1"/>
</dbReference>
<comment type="caution">
    <text evidence="5">The sequence shown here is derived from an EMBL/GenBank/DDBJ whole genome shotgun (WGS) entry which is preliminary data.</text>
</comment>
<evidence type="ECO:0000256" key="2">
    <source>
        <dbReference type="ARBA" id="ARBA00022679"/>
    </source>
</evidence>
<keyword evidence="2" id="KW-0808">Transferase</keyword>
<accession>A0ABD6AR28</accession>
<protein>
    <submittedName>
        <fullName evidence="5">Sugar kinase</fullName>
    </submittedName>
</protein>
<evidence type="ECO:0000313" key="6">
    <source>
        <dbReference type="Proteomes" id="UP001597187"/>
    </source>
</evidence>